<evidence type="ECO:0000256" key="6">
    <source>
        <dbReference type="ARBA" id="ARBA00023159"/>
    </source>
</evidence>
<evidence type="ECO:0000256" key="5">
    <source>
        <dbReference type="ARBA" id="ARBA00023125"/>
    </source>
</evidence>
<dbReference type="SMART" id="SM00415">
    <property type="entry name" value="HSF"/>
    <property type="match status" value="1"/>
</dbReference>
<dbReference type="PRINTS" id="PR00056">
    <property type="entry name" value="HSFDOMAIN"/>
</dbReference>
<dbReference type="GO" id="GO:0043565">
    <property type="term" value="F:sequence-specific DNA binding"/>
    <property type="evidence" value="ECO:0007669"/>
    <property type="project" value="InterPro"/>
</dbReference>
<dbReference type="Pfam" id="PF06546">
    <property type="entry name" value="Vert_HS_TF"/>
    <property type="match status" value="1"/>
</dbReference>
<feature type="compositionally biased region" description="Low complexity" evidence="10">
    <location>
        <begin position="542"/>
        <end position="564"/>
    </location>
</feature>
<feature type="region of interest" description="Disordered" evidence="10">
    <location>
        <begin position="531"/>
        <end position="572"/>
    </location>
</feature>
<accession>A0AAJ7U8S6</accession>
<dbReference type="InterPro" id="IPR036390">
    <property type="entry name" value="WH_DNA-bd_sf"/>
</dbReference>
<dbReference type="AlphaFoldDB" id="A0AAJ7U8S6"/>
<dbReference type="RefSeq" id="XP_032830357.1">
    <property type="nucleotide sequence ID" value="XM_032974466.1"/>
</dbReference>
<dbReference type="PANTHER" id="PTHR10015">
    <property type="entry name" value="HEAT SHOCK TRANSCRIPTION FACTOR"/>
    <property type="match status" value="1"/>
</dbReference>
<evidence type="ECO:0000256" key="8">
    <source>
        <dbReference type="ARBA" id="ARBA00023242"/>
    </source>
</evidence>
<evidence type="ECO:0000313" key="12">
    <source>
        <dbReference type="Proteomes" id="UP001318040"/>
    </source>
</evidence>
<keyword evidence="5" id="KW-0238">DNA-binding</keyword>
<evidence type="ECO:0000256" key="3">
    <source>
        <dbReference type="ARBA" id="ARBA00023015"/>
    </source>
</evidence>
<evidence type="ECO:0000256" key="2">
    <source>
        <dbReference type="ARBA" id="ARBA00006403"/>
    </source>
</evidence>
<evidence type="ECO:0000259" key="11">
    <source>
        <dbReference type="PROSITE" id="PS00434"/>
    </source>
</evidence>
<evidence type="ECO:0000256" key="1">
    <source>
        <dbReference type="ARBA" id="ARBA00004123"/>
    </source>
</evidence>
<dbReference type="InterPro" id="IPR010542">
    <property type="entry name" value="Vert_HSTF_C"/>
</dbReference>
<evidence type="ECO:0000256" key="10">
    <source>
        <dbReference type="SAM" id="MobiDB-lite"/>
    </source>
</evidence>
<evidence type="ECO:0000256" key="4">
    <source>
        <dbReference type="ARBA" id="ARBA00023016"/>
    </source>
</evidence>
<dbReference type="GO" id="GO:0005634">
    <property type="term" value="C:nucleus"/>
    <property type="evidence" value="ECO:0007669"/>
    <property type="project" value="UniProtKB-SubCell"/>
</dbReference>
<dbReference type="InterPro" id="IPR000232">
    <property type="entry name" value="HSF_DNA-bd"/>
</dbReference>
<name>A0AAJ7U8S6_PETMA</name>
<dbReference type="SUPFAM" id="SSF46785">
    <property type="entry name" value="Winged helix' DNA-binding domain"/>
    <property type="match status" value="1"/>
</dbReference>
<evidence type="ECO:0000256" key="7">
    <source>
        <dbReference type="ARBA" id="ARBA00023163"/>
    </source>
</evidence>
<dbReference type="KEGG" id="pmrn:116954058"/>
<keyword evidence="4 13" id="KW-0346">Stress response</keyword>
<keyword evidence="6" id="KW-0010">Activator</keyword>
<sequence>MDGGPGSSGSGGSGSSSVPAFLSKLWTLVEDPDTNELICWSPNGLSFHVFDQGHFAKEVLPKYFKHNNMASFVRQLNMYGFRKVVNIEQGGLLKPEKDETEFQHPYFIRGQENLLEHIKRKVSAVKPEDMRVQQGDMGRIISDVQQIRGRQENMDNRLNTMKMENEALWREVASLRQKHAQQQKVVNKLIQFLVSLVQSNRVIGVKRKLPLMLNDSSSSHSLPKYGRPLSIEPLDDYTVTTSSGNGFGDKTLASSGPIISDITDMSHSSPSAGGSDYEEYTPVIIKEEPHSPNLVLGPDDLLPLEPQDEVAEIPLGSAEAVCSGLLSPSSLIDTILEEDSGGDGGDDGCGDGKPVTLPLPEQVLPPANPNAATDEKCLSVACLDSAVQAQLLHDASRVMSSGQSSPSSFYTGGEFSDHLETIDASLDNLQALLSSQQLSYESLTLHDLFSSSHHDLGLPDFYGNLTSELLNSPEQRILEPDVSDSRKQVVQYVSSPLILPDPDLGPPGQGDLSPSDLFDLASDCNYFLLGKEASPSAPGSPTPNASTTAMAATAAATAPTTSPSQVPDPALS</sequence>
<evidence type="ECO:0000313" key="13">
    <source>
        <dbReference type="RefSeq" id="XP_032830357.1"/>
    </source>
</evidence>
<gene>
    <name evidence="13" type="primary">HSF1</name>
</gene>
<keyword evidence="12" id="KW-1185">Reference proteome</keyword>
<keyword evidence="7" id="KW-0804">Transcription</keyword>
<dbReference type="Pfam" id="PF00447">
    <property type="entry name" value="HSF_DNA-bind"/>
    <property type="match status" value="1"/>
</dbReference>
<dbReference type="InterPro" id="IPR036388">
    <property type="entry name" value="WH-like_DNA-bd_sf"/>
</dbReference>
<keyword evidence="3" id="KW-0805">Transcription regulation</keyword>
<dbReference type="GO" id="GO:0003700">
    <property type="term" value="F:DNA-binding transcription factor activity"/>
    <property type="evidence" value="ECO:0007669"/>
    <property type="project" value="InterPro"/>
</dbReference>
<organism evidence="12 13">
    <name type="scientific">Petromyzon marinus</name>
    <name type="common">Sea lamprey</name>
    <dbReference type="NCBI Taxonomy" id="7757"/>
    <lineage>
        <taxon>Eukaryota</taxon>
        <taxon>Metazoa</taxon>
        <taxon>Chordata</taxon>
        <taxon>Craniata</taxon>
        <taxon>Vertebrata</taxon>
        <taxon>Cyclostomata</taxon>
        <taxon>Hyperoartia</taxon>
        <taxon>Petromyzontiformes</taxon>
        <taxon>Petromyzontidae</taxon>
        <taxon>Petromyzon</taxon>
    </lineage>
</organism>
<dbReference type="FunFam" id="1.10.10.10:FF:000027">
    <property type="entry name" value="Heat shock transcription factor 1"/>
    <property type="match status" value="1"/>
</dbReference>
<evidence type="ECO:0000256" key="9">
    <source>
        <dbReference type="RuleBase" id="RU004020"/>
    </source>
</evidence>
<proteinExistence type="inferred from homology"/>
<protein>
    <submittedName>
        <fullName evidence="13">Heat shock factor protein 1 isoform X1</fullName>
    </submittedName>
</protein>
<dbReference type="PROSITE" id="PS00434">
    <property type="entry name" value="HSF_DOMAIN"/>
    <property type="match status" value="1"/>
</dbReference>
<comment type="similarity">
    <text evidence="2 9">Belongs to the HSF family.</text>
</comment>
<feature type="domain" description="HSF-type DNA-binding" evidence="11">
    <location>
        <begin position="60"/>
        <end position="84"/>
    </location>
</feature>
<dbReference type="CTD" id="3297"/>
<reference evidence="13" key="1">
    <citation type="submission" date="2025-08" db="UniProtKB">
        <authorList>
            <consortium name="RefSeq"/>
        </authorList>
    </citation>
    <scope>IDENTIFICATION</scope>
    <source>
        <tissue evidence="13">Sperm</tissue>
    </source>
</reference>
<dbReference type="Gene3D" id="1.10.10.10">
    <property type="entry name" value="Winged helix-like DNA-binding domain superfamily/Winged helix DNA-binding domain"/>
    <property type="match status" value="1"/>
</dbReference>
<dbReference type="PANTHER" id="PTHR10015:SF427">
    <property type="entry name" value="HEAT SHOCK FACTOR PROTEIN"/>
    <property type="match status" value="1"/>
</dbReference>
<dbReference type="Proteomes" id="UP001318040">
    <property type="component" value="Chromosome 54"/>
</dbReference>
<comment type="subcellular location">
    <subcellularLocation>
        <location evidence="1">Nucleus</location>
    </subcellularLocation>
</comment>
<keyword evidence="8" id="KW-0539">Nucleus</keyword>